<organism evidence="3 4">
    <name type="scientific">Rhizoctonia solani</name>
    <dbReference type="NCBI Taxonomy" id="456999"/>
    <lineage>
        <taxon>Eukaryota</taxon>
        <taxon>Fungi</taxon>
        <taxon>Dikarya</taxon>
        <taxon>Basidiomycota</taxon>
        <taxon>Agaricomycotina</taxon>
        <taxon>Agaricomycetes</taxon>
        <taxon>Cantharellales</taxon>
        <taxon>Ceratobasidiaceae</taxon>
        <taxon>Rhizoctonia</taxon>
    </lineage>
</organism>
<name>A0A8H3BD10_9AGAM</name>
<dbReference type="PANTHER" id="PTHR47793">
    <property type="entry name" value="HISTONE DEACETYLASE COMPLEX SUBUNIT CTI6"/>
    <property type="match status" value="1"/>
</dbReference>
<evidence type="ECO:0000313" key="4">
    <source>
        <dbReference type="Proteomes" id="UP000663853"/>
    </source>
</evidence>
<dbReference type="Proteomes" id="UP000663853">
    <property type="component" value="Unassembled WGS sequence"/>
</dbReference>
<dbReference type="InterPro" id="IPR053051">
    <property type="entry name" value="HDAC_complex_subunit"/>
</dbReference>
<dbReference type="PROSITE" id="PS50011">
    <property type="entry name" value="PROTEIN_KINASE_DOM"/>
    <property type="match status" value="1"/>
</dbReference>
<feature type="compositionally biased region" description="Polar residues" evidence="1">
    <location>
        <begin position="31"/>
        <end position="44"/>
    </location>
</feature>
<accession>A0A8H3BD10</accession>
<dbReference type="InterPro" id="IPR011011">
    <property type="entry name" value="Znf_FYVE_PHD"/>
</dbReference>
<feature type="compositionally biased region" description="Basic and acidic residues" evidence="1">
    <location>
        <begin position="68"/>
        <end position="82"/>
    </location>
</feature>
<dbReference type="Pfam" id="PF00069">
    <property type="entry name" value="Pkinase"/>
    <property type="match status" value="1"/>
</dbReference>
<evidence type="ECO:0000313" key="3">
    <source>
        <dbReference type="EMBL" id="CAE6454768.1"/>
    </source>
</evidence>
<dbReference type="GO" id="GO:0004672">
    <property type="term" value="F:protein kinase activity"/>
    <property type="evidence" value="ECO:0007669"/>
    <property type="project" value="InterPro"/>
</dbReference>
<feature type="domain" description="Protein kinase" evidence="2">
    <location>
        <begin position="278"/>
        <end position="435"/>
    </location>
</feature>
<dbReference type="Gene3D" id="3.30.40.10">
    <property type="entry name" value="Zinc/RING finger domain, C3HC4 (zinc finger)"/>
    <property type="match status" value="1"/>
</dbReference>
<dbReference type="EMBL" id="CAJMXA010001207">
    <property type="protein sequence ID" value="CAE6454768.1"/>
    <property type="molecule type" value="Genomic_DNA"/>
</dbReference>
<evidence type="ECO:0000256" key="1">
    <source>
        <dbReference type="SAM" id="MobiDB-lite"/>
    </source>
</evidence>
<dbReference type="InterPro" id="IPR000719">
    <property type="entry name" value="Prot_kinase_dom"/>
</dbReference>
<dbReference type="SMART" id="SM00220">
    <property type="entry name" value="S_TKc"/>
    <property type="match status" value="1"/>
</dbReference>
<dbReference type="PANTHER" id="PTHR47793:SF1">
    <property type="entry name" value="HISTONE DEACETYLASE COMPLEX SUBUNIT CTI6"/>
    <property type="match status" value="1"/>
</dbReference>
<protein>
    <recommendedName>
        <fullName evidence="2">Protein kinase domain-containing protein</fullName>
    </recommendedName>
</protein>
<dbReference type="Pfam" id="PF20826">
    <property type="entry name" value="PHD_5"/>
    <property type="match status" value="1"/>
</dbReference>
<feature type="non-terminal residue" evidence="3">
    <location>
        <position position="1"/>
    </location>
</feature>
<feature type="region of interest" description="Disordered" evidence="1">
    <location>
        <begin position="177"/>
        <end position="245"/>
    </location>
</feature>
<dbReference type="Gene3D" id="1.10.510.10">
    <property type="entry name" value="Transferase(Phosphotransferase) domain 1"/>
    <property type="match status" value="1"/>
</dbReference>
<dbReference type="GO" id="GO:0005524">
    <property type="term" value="F:ATP binding"/>
    <property type="evidence" value="ECO:0007669"/>
    <property type="project" value="InterPro"/>
</dbReference>
<evidence type="ECO:0000259" key="2">
    <source>
        <dbReference type="PROSITE" id="PS50011"/>
    </source>
</evidence>
<dbReference type="SUPFAM" id="SSF57903">
    <property type="entry name" value="FYVE/PHD zinc finger"/>
    <property type="match status" value="1"/>
</dbReference>
<gene>
    <name evidence="3" type="ORF">RDB_LOCUS53527</name>
</gene>
<comment type="caution">
    <text evidence="3">The sequence shown here is derived from an EMBL/GenBank/DDBJ whole genome shotgun (WGS) entry which is preliminary data.</text>
</comment>
<reference evidence="3" key="1">
    <citation type="submission" date="2021-01" db="EMBL/GenBank/DDBJ databases">
        <authorList>
            <person name="Kaushik A."/>
        </authorList>
    </citation>
    <scope>NUCLEOTIDE SEQUENCE</scope>
    <source>
        <strain evidence="3">AG6-10EEA</strain>
    </source>
</reference>
<dbReference type="AlphaFoldDB" id="A0A8H3BD10"/>
<feature type="region of interest" description="Disordered" evidence="1">
    <location>
        <begin position="31"/>
        <end position="84"/>
    </location>
</feature>
<sequence length="435" mass="48758">LEFVINTADFLPAGSPLASHQRRSLQRRTSMYNSNFGSPMSTRFGSELPELPTVANRRRRDEADEADDGKPRNKRPLKEAPRGKSKVVEVPMLMYSNHEEEYGSVLRYEEDLGNFIIQCEQCSVWQHGVCMGVANVDETPEHYYCEQCKPENHTILLRDVEKGKYGAPASSLGATHAAFPAHPASPLGNPPKSPKRRNKMNTAILLSIQDPEPDENSKRKRKRTRGVEDDDIPTPKRVTMSPGDQPTVQVIGHTMPLVTVVKHLVNQGCVDVSSQLKNIDEHSRYSGSLSDVYQARWPDGSLVAVKCLRALSNSDVPHGKLLKHTARELYTWSRADHPNILKLHGLAMVRGKLAMIAPWMKHCSLLAYIRAWPRVDRCRLCAQVAEGLSYMHGLGLVHGDVKGVGPHLIYPDHYIPSANLTTRTMLWYRRTGLPS</sequence>
<dbReference type="InterPro" id="IPR013083">
    <property type="entry name" value="Znf_RING/FYVE/PHD"/>
</dbReference>
<dbReference type="SUPFAM" id="SSF56112">
    <property type="entry name" value="Protein kinase-like (PK-like)"/>
    <property type="match status" value="1"/>
</dbReference>
<proteinExistence type="predicted"/>
<dbReference type="InterPro" id="IPR011009">
    <property type="entry name" value="Kinase-like_dom_sf"/>
</dbReference>